<name>A0ABX0RI70_9GAMM</name>
<evidence type="ECO:0000313" key="1">
    <source>
        <dbReference type="EMBL" id="NIG17316.1"/>
    </source>
</evidence>
<dbReference type="SUPFAM" id="SSF158682">
    <property type="entry name" value="TerB-like"/>
    <property type="match status" value="1"/>
</dbReference>
<dbReference type="InterPro" id="IPR029024">
    <property type="entry name" value="TerB-like"/>
</dbReference>
<dbReference type="Proteomes" id="UP001515780">
    <property type="component" value="Unassembled WGS sequence"/>
</dbReference>
<proteinExistence type="predicted"/>
<keyword evidence="2" id="KW-1185">Reference proteome</keyword>
<comment type="caution">
    <text evidence="1">The sequence shown here is derived from an EMBL/GenBank/DDBJ whole genome shotgun (WGS) entry which is preliminary data.</text>
</comment>
<accession>A0ABX0RI70</accession>
<dbReference type="Gene3D" id="1.10.3680.10">
    <property type="entry name" value="TerB-like"/>
    <property type="match status" value="1"/>
</dbReference>
<evidence type="ECO:0008006" key="3">
    <source>
        <dbReference type="Google" id="ProtNLM"/>
    </source>
</evidence>
<evidence type="ECO:0000313" key="2">
    <source>
        <dbReference type="Proteomes" id="UP001515780"/>
    </source>
</evidence>
<gene>
    <name evidence="1" type="ORF">F3J37_01315</name>
</gene>
<reference evidence="1 2" key="1">
    <citation type="journal article" date="2019" name="bioRxiv">
        <title>Bacteria contribute to plant secondary compound degradation in a generalist herbivore system.</title>
        <authorList>
            <person name="Francoeur C.B."/>
            <person name="Khadempour L."/>
            <person name="Moreira-Soto R.D."/>
            <person name="Gotting K."/>
            <person name="Book A.J."/>
            <person name="Pinto-Tomas A.A."/>
            <person name="Keefover-Ring K."/>
            <person name="Currie C.R."/>
        </authorList>
    </citation>
    <scope>NUCLEOTIDE SEQUENCE [LARGE SCALE GENOMIC DNA]</scope>
    <source>
        <strain evidence="1">Al-1710</strain>
    </source>
</reference>
<organism evidence="1 2">
    <name type="scientific">Candidatus Pantoea communis</name>
    <dbReference type="NCBI Taxonomy" id="2608354"/>
    <lineage>
        <taxon>Bacteria</taxon>
        <taxon>Pseudomonadati</taxon>
        <taxon>Pseudomonadota</taxon>
        <taxon>Gammaproteobacteria</taxon>
        <taxon>Enterobacterales</taxon>
        <taxon>Erwiniaceae</taxon>
        <taxon>Pantoea</taxon>
    </lineage>
</organism>
<dbReference type="EMBL" id="VWXC01000001">
    <property type="protein sequence ID" value="NIG17316.1"/>
    <property type="molecule type" value="Genomic_DNA"/>
</dbReference>
<protein>
    <recommendedName>
        <fullName evidence="3">Co-chaperone DjlA N-terminal domain-containing protein</fullName>
    </recommendedName>
</protein>
<sequence length="129" mass="14700">MNHDQKFAFAAVASMSLVSMINGKPTENELEEIYIQIHQSERMYDQTDFSLEALDELKAQLENNPEHAEEALLTELTRLDLEHEEATEIVNMALDVVKSNKEIPPEKIDILSGLCKALNLYSDEFNFVT</sequence>